<dbReference type="Gene3D" id="3.40.50.450">
    <property type="match status" value="1"/>
</dbReference>
<dbReference type="Pfam" id="PF21102">
    <property type="entry name" value="DprA_N"/>
    <property type="match status" value="1"/>
</dbReference>
<dbReference type="SUPFAM" id="SSF102405">
    <property type="entry name" value="MCP/YpsA-like"/>
    <property type="match status" value="1"/>
</dbReference>
<dbReference type="InterPro" id="IPR036388">
    <property type="entry name" value="WH-like_DNA-bd_sf"/>
</dbReference>
<gene>
    <name evidence="4" type="primary">smf_2</name>
    <name evidence="4" type="ORF">NF27_HJ00120</name>
</gene>
<evidence type="ECO:0000313" key="5">
    <source>
        <dbReference type="Proteomes" id="UP000031258"/>
    </source>
</evidence>
<dbReference type="InterPro" id="IPR003488">
    <property type="entry name" value="DprA"/>
</dbReference>
<reference evidence="4 5" key="1">
    <citation type="submission" date="2014-11" db="EMBL/GenBank/DDBJ databases">
        <title>A Rickettsiales Symbiont of Amoebae With Ancient Features.</title>
        <authorList>
            <person name="Schulz F."/>
            <person name="Martijn J."/>
            <person name="Wascher F."/>
            <person name="Kostanjsek R."/>
            <person name="Ettema T.J."/>
            <person name="Horn M."/>
        </authorList>
    </citation>
    <scope>NUCLEOTIDE SEQUENCE [LARGE SCALE GENOMIC DNA]</scope>
    <source>
        <strain evidence="4 5">UWC36</strain>
    </source>
</reference>
<evidence type="ECO:0000259" key="3">
    <source>
        <dbReference type="Pfam" id="PF17782"/>
    </source>
</evidence>
<name>A0A0C1QG79_9RICK</name>
<dbReference type="Gene3D" id="1.10.10.10">
    <property type="entry name" value="Winged helix-like DNA-binding domain superfamily/Winged helix DNA-binding domain"/>
    <property type="match status" value="1"/>
</dbReference>
<protein>
    <submittedName>
        <fullName evidence="4">DNA processing protein</fullName>
    </submittedName>
</protein>
<sequence>MLKKFMITQAQLSDLQFRLDWIRLIRSTNVGSRTFWDLIKIYGNPSIALEEIPKLAKKGGGKKEIIIPSKSAIKEEIALTESFGAKIITAYDEEYPSLLKHIYDAPPVITVKGNIALLKREKQVAIVGSRNASSNGCSFAKNIARELGDNGYIIVSGLAKGIDYYAHQGSLDSGTIGVIAGGINNIYPGENAKLFNLLYERGLVITEFAFGTSPIAKHFPQRNRIISGLSLGVIVVEAALKSGTLITSRFAIEQGREVFAVPGSPLDMRCQGTNNLIKQGAYLLENYNDVIEVLEMRKPMLQTSLFDSSSNFITPSHTSKEVSEKELEMWRKAVQGKLSYTPCLIEELTKQIKIPLPLLNRIIVEMELAGKVERLYGNKVVLLHD</sequence>
<dbReference type="InterPro" id="IPR041614">
    <property type="entry name" value="DprA_WH"/>
</dbReference>
<dbReference type="InterPro" id="IPR057666">
    <property type="entry name" value="DrpA_SLOG"/>
</dbReference>
<evidence type="ECO:0000259" key="2">
    <source>
        <dbReference type="Pfam" id="PF02481"/>
    </source>
</evidence>
<dbReference type="NCBIfam" id="TIGR00732">
    <property type="entry name" value="dprA"/>
    <property type="match status" value="1"/>
</dbReference>
<dbReference type="Pfam" id="PF17782">
    <property type="entry name" value="WHD_DprA"/>
    <property type="match status" value="1"/>
</dbReference>
<dbReference type="STRING" id="86105.NF27_HJ00120"/>
<dbReference type="Pfam" id="PF02481">
    <property type="entry name" value="DNA_processg_A"/>
    <property type="match status" value="1"/>
</dbReference>
<proteinExistence type="inferred from homology"/>
<dbReference type="Proteomes" id="UP000031258">
    <property type="component" value="Unassembled WGS sequence"/>
</dbReference>
<dbReference type="PATRIC" id="fig|86105.3.peg.1578"/>
<comment type="similarity">
    <text evidence="1">Belongs to the DprA/Smf family.</text>
</comment>
<dbReference type="PANTHER" id="PTHR43022">
    <property type="entry name" value="PROTEIN SMF"/>
    <property type="match status" value="1"/>
</dbReference>
<dbReference type="EMBL" id="JSWE01000180">
    <property type="protein sequence ID" value="KIE04559.1"/>
    <property type="molecule type" value="Genomic_DNA"/>
</dbReference>
<dbReference type="GO" id="GO:0009294">
    <property type="term" value="P:DNA-mediated transformation"/>
    <property type="evidence" value="ECO:0007669"/>
    <property type="project" value="InterPro"/>
</dbReference>
<evidence type="ECO:0000256" key="1">
    <source>
        <dbReference type="ARBA" id="ARBA00006525"/>
    </source>
</evidence>
<dbReference type="PANTHER" id="PTHR43022:SF1">
    <property type="entry name" value="PROTEIN SMF"/>
    <property type="match status" value="1"/>
</dbReference>
<keyword evidence="5" id="KW-1185">Reference proteome</keyword>
<dbReference type="AlphaFoldDB" id="A0A0C1QG79"/>
<feature type="domain" description="DprA winged helix" evidence="3">
    <location>
        <begin position="324"/>
        <end position="378"/>
    </location>
</feature>
<organism evidence="4 5">
    <name type="scientific">Candidatus Jidaibacter acanthamoebae</name>
    <dbReference type="NCBI Taxonomy" id="86105"/>
    <lineage>
        <taxon>Bacteria</taxon>
        <taxon>Pseudomonadati</taxon>
        <taxon>Pseudomonadota</taxon>
        <taxon>Alphaproteobacteria</taxon>
        <taxon>Rickettsiales</taxon>
        <taxon>Candidatus Midichloriaceae</taxon>
        <taxon>Candidatus Jidaibacter</taxon>
    </lineage>
</organism>
<evidence type="ECO:0000313" key="4">
    <source>
        <dbReference type="EMBL" id="KIE04559.1"/>
    </source>
</evidence>
<feature type="domain" description="Smf/DprA SLOG" evidence="2">
    <location>
        <begin position="86"/>
        <end position="294"/>
    </location>
</feature>
<accession>A0A0C1QG79</accession>
<comment type="caution">
    <text evidence="4">The sequence shown here is derived from an EMBL/GenBank/DDBJ whole genome shotgun (WGS) entry which is preliminary data.</text>
</comment>